<comment type="similarity">
    <text evidence="7">Belongs to the binding-protein-dependent transport system permease family.</text>
</comment>
<dbReference type="PANTHER" id="PTHR43163:SF6">
    <property type="entry name" value="DIPEPTIDE TRANSPORT SYSTEM PERMEASE PROTEIN DPPB-RELATED"/>
    <property type="match status" value="1"/>
</dbReference>
<evidence type="ECO:0000313" key="10">
    <source>
        <dbReference type="Proteomes" id="UP001284601"/>
    </source>
</evidence>
<proteinExistence type="inferred from homology"/>
<feature type="transmembrane region" description="Helical" evidence="7">
    <location>
        <begin position="152"/>
        <end position="175"/>
    </location>
</feature>
<keyword evidence="3" id="KW-1003">Cell membrane</keyword>
<feature type="transmembrane region" description="Helical" evidence="7">
    <location>
        <begin position="295"/>
        <end position="321"/>
    </location>
</feature>
<dbReference type="InterPro" id="IPR035906">
    <property type="entry name" value="MetI-like_sf"/>
</dbReference>
<keyword evidence="5 7" id="KW-1133">Transmembrane helix</keyword>
<dbReference type="Pfam" id="PF00528">
    <property type="entry name" value="BPD_transp_1"/>
    <property type="match status" value="1"/>
</dbReference>
<accession>A0ABU4HW07</accession>
<dbReference type="Proteomes" id="UP001284601">
    <property type="component" value="Unassembled WGS sequence"/>
</dbReference>
<keyword evidence="10" id="KW-1185">Reference proteome</keyword>
<feature type="transmembrane region" description="Helical" evidence="7">
    <location>
        <begin position="249"/>
        <end position="275"/>
    </location>
</feature>
<keyword evidence="4 7" id="KW-0812">Transmembrane</keyword>
<keyword evidence="6 7" id="KW-0472">Membrane</keyword>
<gene>
    <name evidence="9" type="ORF">R7226_23860</name>
</gene>
<organism evidence="9 10">
    <name type="scientific">Conexibacter stalactiti</name>
    <dbReference type="NCBI Taxonomy" id="1940611"/>
    <lineage>
        <taxon>Bacteria</taxon>
        <taxon>Bacillati</taxon>
        <taxon>Actinomycetota</taxon>
        <taxon>Thermoleophilia</taxon>
        <taxon>Solirubrobacterales</taxon>
        <taxon>Conexibacteraceae</taxon>
        <taxon>Conexibacter</taxon>
    </lineage>
</organism>
<feature type="domain" description="ABC transmembrane type-1" evidence="8">
    <location>
        <begin position="113"/>
        <end position="314"/>
    </location>
</feature>
<evidence type="ECO:0000259" key="8">
    <source>
        <dbReference type="PROSITE" id="PS50928"/>
    </source>
</evidence>
<dbReference type="SUPFAM" id="SSF161098">
    <property type="entry name" value="MetI-like"/>
    <property type="match status" value="1"/>
</dbReference>
<name>A0ABU4HW07_9ACTN</name>
<dbReference type="Gene3D" id="1.10.3720.10">
    <property type="entry name" value="MetI-like"/>
    <property type="match status" value="1"/>
</dbReference>
<dbReference type="CDD" id="cd06261">
    <property type="entry name" value="TM_PBP2"/>
    <property type="match status" value="1"/>
</dbReference>
<dbReference type="InterPro" id="IPR045621">
    <property type="entry name" value="BPD_transp_1_N"/>
</dbReference>
<feature type="transmembrane region" description="Helical" evidence="7">
    <location>
        <begin position="119"/>
        <end position="140"/>
    </location>
</feature>
<evidence type="ECO:0000256" key="2">
    <source>
        <dbReference type="ARBA" id="ARBA00022448"/>
    </source>
</evidence>
<feature type="transmembrane region" description="Helical" evidence="7">
    <location>
        <begin position="195"/>
        <end position="214"/>
    </location>
</feature>
<evidence type="ECO:0000256" key="1">
    <source>
        <dbReference type="ARBA" id="ARBA00004651"/>
    </source>
</evidence>
<reference evidence="10" key="1">
    <citation type="submission" date="2023-07" db="EMBL/GenBank/DDBJ databases">
        <title>Conexibacter stalactiti sp. nov., isolated from stalactites in a lava cave and emended description of the genus Conexibacter.</title>
        <authorList>
            <person name="Lee S.D."/>
        </authorList>
    </citation>
    <scope>NUCLEOTIDE SEQUENCE [LARGE SCALE GENOMIC DNA]</scope>
    <source>
        <strain evidence="10">KCTC 39840</strain>
    </source>
</reference>
<evidence type="ECO:0000313" key="9">
    <source>
        <dbReference type="EMBL" id="MDW5597405.1"/>
    </source>
</evidence>
<comment type="caution">
    <text evidence="9">The sequence shown here is derived from an EMBL/GenBank/DDBJ whole genome shotgun (WGS) entry which is preliminary data.</text>
</comment>
<comment type="subcellular location">
    <subcellularLocation>
        <location evidence="1 7">Cell membrane</location>
        <topology evidence="1 7">Multi-pass membrane protein</topology>
    </subcellularLocation>
</comment>
<dbReference type="PANTHER" id="PTHR43163">
    <property type="entry name" value="DIPEPTIDE TRANSPORT SYSTEM PERMEASE PROTEIN DPPB-RELATED"/>
    <property type="match status" value="1"/>
</dbReference>
<evidence type="ECO:0000256" key="3">
    <source>
        <dbReference type="ARBA" id="ARBA00022475"/>
    </source>
</evidence>
<dbReference type="PROSITE" id="PS50928">
    <property type="entry name" value="ABC_TM1"/>
    <property type="match status" value="1"/>
</dbReference>
<sequence>MSSTAIDAPAADRFLSGPWPRFLGRRLLRLVVSLWVLVTFSFLIVHLVPGDPVRAALGSRASATSVAEWNARLGLNDPLLTQYADYVSGLFQGRLGESLQLRLPVDQVISERLPNTLQLVALAFLLCVLVAVPLGALLAIRTQNGRHRGSELGFTAGAVVLTTIPDFCLAVGLVALLGVSLELLPVAGDSGTSSLVIPVLALAVGPAAALARIVRVEMLGVLGQDYVRTARAKRLPPRRVYLRHALPNALTATLTVGGLILTSLIAGTVLVENVIAWPGLGPTLVRSIIAKDYPMVQGIVLVYGTLVLLVNLLVDVALALVDPRSTVRES</sequence>
<evidence type="ECO:0000256" key="4">
    <source>
        <dbReference type="ARBA" id="ARBA00022692"/>
    </source>
</evidence>
<dbReference type="InterPro" id="IPR000515">
    <property type="entry name" value="MetI-like"/>
</dbReference>
<dbReference type="Pfam" id="PF19300">
    <property type="entry name" value="BPD_transp_1_N"/>
    <property type="match status" value="1"/>
</dbReference>
<feature type="transmembrane region" description="Helical" evidence="7">
    <location>
        <begin position="27"/>
        <end position="48"/>
    </location>
</feature>
<evidence type="ECO:0000256" key="5">
    <source>
        <dbReference type="ARBA" id="ARBA00022989"/>
    </source>
</evidence>
<evidence type="ECO:0000256" key="7">
    <source>
        <dbReference type="RuleBase" id="RU363032"/>
    </source>
</evidence>
<protein>
    <submittedName>
        <fullName evidence="9">ABC transporter permease</fullName>
    </submittedName>
</protein>
<evidence type="ECO:0000256" key="6">
    <source>
        <dbReference type="ARBA" id="ARBA00023136"/>
    </source>
</evidence>
<keyword evidence="2 7" id="KW-0813">Transport</keyword>
<dbReference type="RefSeq" id="WP_318599869.1">
    <property type="nucleotide sequence ID" value="NZ_JAWSTH010000086.1"/>
</dbReference>
<dbReference type="EMBL" id="JAWSTH010000086">
    <property type="protein sequence ID" value="MDW5597405.1"/>
    <property type="molecule type" value="Genomic_DNA"/>
</dbReference>